<comment type="caution">
    <text evidence="2">The sequence shown here is derived from an EMBL/GenBank/DDBJ whole genome shotgun (WGS) entry which is preliminary data.</text>
</comment>
<dbReference type="Proteomes" id="UP001596226">
    <property type="component" value="Unassembled WGS sequence"/>
</dbReference>
<dbReference type="EMBL" id="JBHSQS010000008">
    <property type="protein sequence ID" value="MFC5924775.1"/>
    <property type="molecule type" value="Genomic_DNA"/>
</dbReference>
<sequence>MKSTWKPHEKHGGLTDKDKRELPESVFAFPGRRKEPMTDAGHVRNALARFDQVQGVSDKDRELAFQNILAAAAHYGVDVAETDWHQLGRLPHTPNPAH</sequence>
<reference evidence="3" key="1">
    <citation type="journal article" date="2019" name="Int. J. Syst. Evol. Microbiol.">
        <title>The Global Catalogue of Microorganisms (GCM) 10K type strain sequencing project: providing services to taxonomists for standard genome sequencing and annotation.</title>
        <authorList>
            <consortium name="The Broad Institute Genomics Platform"/>
            <consortium name="The Broad Institute Genome Sequencing Center for Infectious Disease"/>
            <person name="Wu L."/>
            <person name="Ma J."/>
        </authorList>
    </citation>
    <scope>NUCLEOTIDE SEQUENCE [LARGE SCALE GENOMIC DNA]</scope>
    <source>
        <strain evidence="3">CGMCC 4.7144</strain>
    </source>
</reference>
<evidence type="ECO:0000313" key="3">
    <source>
        <dbReference type="Proteomes" id="UP001596226"/>
    </source>
</evidence>
<protein>
    <submittedName>
        <fullName evidence="2">DUF6582 domain-containing protein</fullName>
    </submittedName>
</protein>
<dbReference type="Pfam" id="PF20223">
    <property type="entry name" value="DUF6582"/>
    <property type="match status" value="1"/>
</dbReference>
<name>A0ABW1H5Y0_9ACTN</name>
<feature type="compositionally biased region" description="Basic and acidic residues" evidence="1">
    <location>
        <begin position="1"/>
        <end position="23"/>
    </location>
</feature>
<gene>
    <name evidence="2" type="ORF">ACFQGL_15635</name>
</gene>
<dbReference type="RefSeq" id="WP_377512075.1">
    <property type="nucleotide sequence ID" value="NZ_JBHSQS010000008.1"/>
</dbReference>
<organism evidence="2 3">
    <name type="scientific">Micromonospora vulcania</name>
    <dbReference type="NCBI Taxonomy" id="1441873"/>
    <lineage>
        <taxon>Bacteria</taxon>
        <taxon>Bacillati</taxon>
        <taxon>Actinomycetota</taxon>
        <taxon>Actinomycetes</taxon>
        <taxon>Micromonosporales</taxon>
        <taxon>Micromonosporaceae</taxon>
        <taxon>Micromonospora</taxon>
    </lineage>
</organism>
<evidence type="ECO:0000256" key="1">
    <source>
        <dbReference type="SAM" id="MobiDB-lite"/>
    </source>
</evidence>
<proteinExistence type="predicted"/>
<feature type="region of interest" description="Disordered" evidence="1">
    <location>
        <begin position="1"/>
        <end position="24"/>
    </location>
</feature>
<keyword evidence="3" id="KW-1185">Reference proteome</keyword>
<evidence type="ECO:0000313" key="2">
    <source>
        <dbReference type="EMBL" id="MFC5924775.1"/>
    </source>
</evidence>
<accession>A0ABW1H5Y0</accession>
<dbReference type="InterPro" id="IPR046489">
    <property type="entry name" value="DUF6582"/>
</dbReference>